<evidence type="ECO:0000313" key="2">
    <source>
        <dbReference type="EMBL" id="KOF62982.1"/>
    </source>
</evidence>
<name>A0A0L8FH68_OCTBM</name>
<gene>
    <name evidence="2" type="ORF">OCBIM_22020999mg</name>
</gene>
<organism evidence="2">
    <name type="scientific">Octopus bimaculoides</name>
    <name type="common">California two-spotted octopus</name>
    <dbReference type="NCBI Taxonomy" id="37653"/>
    <lineage>
        <taxon>Eukaryota</taxon>
        <taxon>Metazoa</taxon>
        <taxon>Spiralia</taxon>
        <taxon>Lophotrochozoa</taxon>
        <taxon>Mollusca</taxon>
        <taxon>Cephalopoda</taxon>
        <taxon>Coleoidea</taxon>
        <taxon>Octopodiformes</taxon>
        <taxon>Octopoda</taxon>
        <taxon>Incirrata</taxon>
        <taxon>Octopodidae</taxon>
        <taxon>Octopus</taxon>
    </lineage>
</organism>
<evidence type="ECO:0000256" key="1">
    <source>
        <dbReference type="SAM" id="SignalP"/>
    </source>
</evidence>
<dbReference type="EMBL" id="KQ431922">
    <property type="protein sequence ID" value="KOF62982.1"/>
    <property type="molecule type" value="Genomic_DNA"/>
</dbReference>
<sequence length="71" mass="8301">MSRIGFMAVFFFFFNASPCRTDLKYIPVCIYTMLKGNLLQYSSRDMKIAPIVASKNAILVNVYSLFPRYWM</sequence>
<feature type="chain" id="PRO_5005582384" description="Secreted protein" evidence="1">
    <location>
        <begin position="22"/>
        <end position="71"/>
    </location>
</feature>
<proteinExistence type="predicted"/>
<feature type="signal peptide" evidence="1">
    <location>
        <begin position="1"/>
        <end position="21"/>
    </location>
</feature>
<accession>A0A0L8FH68</accession>
<keyword evidence="1" id="KW-0732">Signal</keyword>
<protein>
    <recommendedName>
        <fullName evidence="3">Secreted protein</fullName>
    </recommendedName>
</protein>
<dbReference type="AlphaFoldDB" id="A0A0L8FH68"/>
<reference evidence="2" key="1">
    <citation type="submission" date="2015-07" db="EMBL/GenBank/DDBJ databases">
        <title>MeaNS - Measles Nucleotide Surveillance Program.</title>
        <authorList>
            <person name="Tran T."/>
            <person name="Druce J."/>
        </authorList>
    </citation>
    <scope>NUCLEOTIDE SEQUENCE</scope>
    <source>
        <strain evidence="2">UCB-OBI-ISO-001</strain>
        <tissue evidence="2">Gonad</tissue>
    </source>
</reference>
<evidence type="ECO:0008006" key="3">
    <source>
        <dbReference type="Google" id="ProtNLM"/>
    </source>
</evidence>